<evidence type="ECO:0000256" key="5">
    <source>
        <dbReference type="ARBA" id="ARBA00023136"/>
    </source>
</evidence>
<dbReference type="HOGENOM" id="CLU_1946212_0_0_5"/>
<evidence type="ECO:0000256" key="2">
    <source>
        <dbReference type="ARBA" id="ARBA00022475"/>
    </source>
</evidence>
<protein>
    <recommendedName>
        <fullName evidence="9">Flagellar protein</fullName>
    </recommendedName>
</protein>
<dbReference type="Proteomes" id="UP000002586">
    <property type="component" value="Chromosome"/>
</dbReference>
<keyword evidence="4 6" id="KW-1133">Transmembrane helix</keyword>
<comment type="subcellular location">
    <subcellularLocation>
        <location evidence="1">Cell membrane</location>
    </subcellularLocation>
</comment>
<reference evidence="8" key="1">
    <citation type="journal article" date="2009" name="Appl. Environ. Microbiol.">
        <title>Complete genome sequence of the chemolithoautotrophic marine magnetotactic coccus strain MC-1.</title>
        <authorList>
            <person name="Schubbe S."/>
            <person name="Williams T.J."/>
            <person name="Xie G."/>
            <person name="Kiss H.E."/>
            <person name="Brettin T.S."/>
            <person name="Martinez D."/>
            <person name="Ross C.A."/>
            <person name="Schuler D."/>
            <person name="Cox B.L."/>
            <person name="Nealson K.H."/>
            <person name="Bazylinski D.A."/>
        </authorList>
    </citation>
    <scope>NUCLEOTIDE SEQUENCE [LARGE SCALE GENOMIC DNA]</scope>
    <source>
        <strain evidence="8">ATCC BAA-1437 / JCM 17883 / MC-1</strain>
    </source>
</reference>
<keyword evidence="2" id="KW-1003">Cell membrane</keyword>
<reference evidence="7 8" key="2">
    <citation type="journal article" date="2012" name="Int. J. Syst. Evol. Microbiol.">
        <title>Magnetococcus marinus gen. nov., sp. nov., a marine, magnetotactic bacterium that represents a novel lineage (Magnetococcaceae fam. nov.; Magnetococcales ord. nov.) at the base of the Alphaproteobacteria.</title>
        <authorList>
            <person name="Bazylinski D.A."/>
            <person name="Williams T.J."/>
            <person name="Lefevre C.T."/>
            <person name="Berg R.J."/>
            <person name="Zhang C.L."/>
            <person name="Bowser S.S."/>
            <person name="Dean A.J."/>
            <person name="Beveridge T.J."/>
        </authorList>
    </citation>
    <scope>NUCLEOTIDE SEQUENCE [LARGE SCALE GENOMIC DNA]</scope>
    <source>
        <strain evidence="8">ATCC BAA-1437 / JCM 17883 / MC-1</strain>
    </source>
</reference>
<evidence type="ECO:0000256" key="4">
    <source>
        <dbReference type="ARBA" id="ARBA00022989"/>
    </source>
</evidence>
<evidence type="ECO:0000313" key="7">
    <source>
        <dbReference type="EMBL" id="ABK46051.1"/>
    </source>
</evidence>
<accession>A0LDK8</accession>
<keyword evidence="3 6" id="KW-0812">Transmembrane</keyword>
<evidence type="ECO:0000313" key="8">
    <source>
        <dbReference type="Proteomes" id="UP000002586"/>
    </source>
</evidence>
<organism evidence="7 8">
    <name type="scientific">Magnetococcus marinus (strain ATCC BAA-1437 / JCM 17883 / MC-1)</name>
    <dbReference type="NCBI Taxonomy" id="156889"/>
    <lineage>
        <taxon>Bacteria</taxon>
        <taxon>Pseudomonadati</taxon>
        <taxon>Pseudomonadota</taxon>
        <taxon>Magnetococcia</taxon>
        <taxon>Magnetococcales</taxon>
        <taxon>Magnetococcaceae</taxon>
        <taxon>Magnetococcus</taxon>
    </lineage>
</organism>
<dbReference type="AlphaFoldDB" id="A0LDK8"/>
<dbReference type="Pfam" id="PF04347">
    <property type="entry name" value="FliO"/>
    <property type="match status" value="1"/>
</dbReference>
<evidence type="ECO:0000256" key="1">
    <source>
        <dbReference type="ARBA" id="ARBA00004236"/>
    </source>
</evidence>
<dbReference type="InterPro" id="IPR022781">
    <property type="entry name" value="Flagellar_biosynth_FliO"/>
</dbReference>
<dbReference type="eggNOG" id="COG3190">
    <property type="taxonomic scope" value="Bacteria"/>
</dbReference>
<keyword evidence="5 6" id="KW-0472">Membrane</keyword>
<proteinExistence type="predicted"/>
<gene>
    <name evidence="7" type="ordered locus">Mmc1_3566</name>
</gene>
<sequence length="129" mass="13716" precursor="true">MVKVVGFFIMVYLGFLPGLVGAAEAVTSVGLATPDELDLVGQSLRIVGFLLVLIVVAALVNRYGRRLHNHMGSNTGIELLTGRNLGQGVGVRVIRIHKRAWLVGVSKEGVSLLAELDEEEVNAVNGVGK</sequence>
<evidence type="ECO:0008006" key="9">
    <source>
        <dbReference type="Google" id="ProtNLM"/>
    </source>
</evidence>
<dbReference type="GO" id="GO:0016020">
    <property type="term" value="C:membrane"/>
    <property type="evidence" value="ECO:0007669"/>
    <property type="project" value="InterPro"/>
</dbReference>
<dbReference type="EMBL" id="CP000471">
    <property type="protein sequence ID" value="ABK46051.1"/>
    <property type="molecule type" value="Genomic_DNA"/>
</dbReference>
<dbReference type="KEGG" id="mgm:Mmc1_3566"/>
<name>A0LDK8_MAGMM</name>
<evidence type="ECO:0000256" key="6">
    <source>
        <dbReference type="SAM" id="Phobius"/>
    </source>
</evidence>
<evidence type="ECO:0000256" key="3">
    <source>
        <dbReference type="ARBA" id="ARBA00022692"/>
    </source>
</evidence>
<feature type="transmembrane region" description="Helical" evidence="6">
    <location>
        <begin position="46"/>
        <end position="64"/>
    </location>
</feature>
<keyword evidence="8" id="KW-1185">Reference proteome</keyword>
<dbReference type="STRING" id="156889.Mmc1_3566"/>
<dbReference type="GO" id="GO:0044781">
    <property type="term" value="P:bacterial-type flagellum organization"/>
    <property type="evidence" value="ECO:0007669"/>
    <property type="project" value="InterPro"/>
</dbReference>